<dbReference type="KEGG" id="tra:Trad_2889"/>
<dbReference type="HOGENOM" id="CLU_010194_1_1_0"/>
<comment type="similarity">
    <text evidence="1">Belongs to the short-chain dehydrogenases/reductases (SDR) family.</text>
</comment>
<evidence type="ECO:0000256" key="1">
    <source>
        <dbReference type="ARBA" id="ARBA00006484"/>
    </source>
</evidence>
<dbReference type="NCBIfam" id="NF005559">
    <property type="entry name" value="PRK07231.1"/>
    <property type="match status" value="1"/>
</dbReference>
<dbReference type="GO" id="GO:0016616">
    <property type="term" value="F:oxidoreductase activity, acting on the CH-OH group of donors, NAD or NADP as acceptor"/>
    <property type="evidence" value="ECO:0007669"/>
    <property type="project" value="TreeGrafter"/>
</dbReference>
<dbReference type="STRING" id="649638.Trad_2889"/>
<evidence type="ECO:0000313" key="4">
    <source>
        <dbReference type="Proteomes" id="UP000000379"/>
    </source>
</evidence>
<sequence length="253" mass="26887">MDATTENPFALTGKHALVTGAGRGIGLEIARTLKRAGAAVTVAEFDEENGRRAAEELGGRFVQVDVRDPASAERMAAEAEGVAPVDILVNNAGVAENVPAEETTDASWTNIMDVNLSGVFWCCRAVGRRMLARRGGAIVNIASMSGVVVNKPQPQAAYNVSKAGVIMLTKSLACEWADRGVRVNAVSPGYIGTEMTKLGMSNEAWYKTWLEMTPQGRVGEPRDIAHAVLYLASDAARFATGTNLIVDGGYTSW</sequence>
<dbReference type="Pfam" id="PF13561">
    <property type="entry name" value="adh_short_C2"/>
    <property type="match status" value="1"/>
</dbReference>
<evidence type="ECO:0000313" key="3">
    <source>
        <dbReference type="EMBL" id="ADI15987.1"/>
    </source>
</evidence>
<keyword evidence="4" id="KW-1185">Reference proteome</keyword>
<dbReference type="Gene3D" id="3.40.50.720">
    <property type="entry name" value="NAD(P)-binding Rossmann-like Domain"/>
    <property type="match status" value="1"/>
</dbReference>
<dbReference type="FunFam" id="3.40.50.720:FF:000240">
    <property type="entry name" value="SDR family oxidoreductase"/>
    <property type="match status" value="1"/>
</dbReference>
<dbReference type="RefSeq" id="WP_013179346.1">
    <property type="nucleotide sequence ID" value="NC_014221.1"/>
</dbReference>
<dbReference type="PRINTS" id="PR00080">
    <property type="entry name" value="SDRFAMILY"/>
</dbReference>
<dbReference type="OrthoDB" id="9805904at2"/>
<dbReference type="SUPFAM" id="SSF51735">
    <property type="entry name" value="NAD(P)-binding Rossmann-fold domains"/>
    <property type="match status" value="1"/>
</dbReference>
<dbReference type="GO" id="GO:0005975">
    <property type="term" value="P:carbohydrate metabolic process"/>
    <property type="evidence" value="ECO:0007669"/>
    <property type="project" value="UniProtKB-ARBA"/>
</dbReference>
<proteinExistence type="inferred from homology"/>
<name>D7CVS6_TRURR</name>
<dbReference type="PANTHER" id="PTHR42760">
    <property type="entry name" value="SHORT-CHAIN DEHYDROGENASES/REDUCTASES FAMILY MEMBER"/>
    <property type="match status" value="1"/>
</dbReference>
<organism evidence="3 4">
    <name type="scientific">Truepera radiovictrix (strain DSM 17093 / CIP 108686 / LMG 22925 / RQ-24)</name>
    <dbReference type="NCBI Taxonomy" id="649638"/>
    <lineage>
        <taxon>Bacteria</taxon>
        <taxon>Thermotogati</taxon>
        <taxon>Deinococcota</taxon>
        <taxon>Deinococci</taxon>
        <taxon>Trueperales</taxon>
        <taxon>Trueperaceae</taxon>
        <taxon>Truepera</taxon>
    </lineage>
</organism>
<dbReference type="InterPro" id="IPR036291">
    <property type="entry name" value="NAD(P)-bd_dom_sf"/>
</dbReference>
<dbReference type="Proteomes" id="UP000000379">
    <property type="component" value="Chromosome"/>
</dbReference>
<evidence type="ECO:0000256" key="2">
    <source>
        <dbReference type="ARBA" id="ARBA00023002"/>
    </source>
</evidence>
<protein>
    <submittedName>
        <fullName evidence="3">Short-chain dehydrogenase/reductase SDR</fullName>
    </submittedName>
</protein>
<keyword evidence="2" id="KW-0560">Oxidoreductase</keyword>
<dbReference type="InterPro" id="IPR002347">
    <property type="entry name" value="SDR_fam"/>
</dbReference>
<dbReference type="PROSITE" id="PS00061">
    <property type="entry name" value="ADH_SHORT"/>
    <property type="match status" value="1"/>
</dbReference>
<accession>D7CVS6</accession>
<gene>
    <name evidence="3" type="ordered locus">Trad_2889</name>
</gene>
<dbReference type="InterPro" id="IPR020904">
    <property type="entry name" value="Sc_DH/Rdtase_CS"/>
</dbReference>
<dbReference type="AlphaFoldDB" id="D7CVS6"/>
<dbReference type="EMBL" id="CP002049">
    <property type="protein sequence ID" value="ADI15987.1"/>
    <property type="molecule type" value="Genomic_DNA"/>
</dbReference>
<reference evidence="4" key="1">
    <citation type="submission" date="2010-05" db="EMBL/GenBank/DDBJ databases">
        <title>The complete genome of Truepera radiovictris DSM 17093.</title>
        <authorList>
            <consortium name="US DOE Joint Genome Institute (JGI-PGF)"/>
            <person name="Lucas S."/>
            <person name="Copeland A."/>
            <person name="Lapidus A."/>
            <person name="Glavina del Rio T."/>
            <person name="Dalin E."/>
            <person name="Tice H."/>
            <person name="Bruce D."/>
            <person name="Goodwin L."/>
            <person name="Pitluck S."/>
            <person name="Kyrpides N."/>
            <person name="Mavromatis K."/>
            <person name="Ovchinnikova G."/>
            <person name="Munk A.C."/>
            <person name="Detter J.C."/>
            <person name="Han C."/>
            <person name="Tapia R."/>
            <person name="Land M."/>
            <person name="Hauser L."/>
            <person name="Markowitz V."/>
            <person name="Cheng J.-F."/>
            <person name="Hugenholtz P."/>
            <person name="Woyke T."/>
            <person name="Wu D."/>
            <person name="Tindall B."/>
            <person name="Pomrenke H.G."/>
            <person name="Brambilla E."/>
            <person name="Klenk H.-P."/>
            <person name="Eisen J.A."/>
        </authorList>
    </citation>
    <scope>NUCLEOTIDE SEQUENCE [LARGE SCALE GENOMIC DNA]</scope>
    <source>
        <strain evidence="4">DSM 17093 / CIP 108686 / LMG 22925 / RQ-24</strain>
    </source>
</reference>
<dbReference type="PRINTS" id="PR00081">
    <property type="entry name" value="GDHRDH"/>
</dbReference>
<dbReference type="eggNOG" id="COG1028">
    <property type="taxonomic scope" value="Bacteria"/>
</dbReference>
<dbReference type="PANTHER" id="PTHR42760:SF115">
    <property type="entry name" value="3-OXOACYL-[ACYL-CARRIER-PROTEIN] REDUCTASE FABG"/>
    <property type="match status" value="1"/>
</dbReference>
<reference evidence="3 4" key="2">
    <citation type="journal article" date="2011" name="Stand. Genomic Sci.">
        <title>Complete genome sequence of Truepera radiovictrix type strain (RQ-24).</title>
        <authorList>
            <person name="Ivanova N."/>
            <person name="Rohde C."/>
            <person name="Munk C."/>
            <person name="Nolan M."/>
            <person name="Lucas S."/>
            <person name="Del Rio T.G."/>
            <person name="Tice H."/>
            <person name="Deshpande S."/>
            <person name="Cheng J.F."/>
            <person name="Tapia R."/>
            <person name="Han C."/>
            <person name="Goodwin L."/>
            <person name="Pitluck S."/>
            <person name="Liolios K."/>
            <person name="Mavromatis K."/>
            <person name="Mikhailova N."/>
            <person name="Pati A."/>
            <person name="Chen A."/>
            <person name="Palaniappan K."/>
            <person name="Land M."/>
            <person name="Hauser L."/>
            <person name="Chang Y.J."/>
            <person name="Jeffries C.D."/>
            <person name="Brambilla E."/>
            <person name="Rohde M."/>
            <person name="Goker M."/>
            <person name="Tindall B.J."/>
            <person name="Woyke T."/>
            <person name="Bristow J."/>
            <person name="Eisen J.A."/>
            <person name="Markowitz V."/>
            <person name="Hugenholtz P."/>
            <person name="Kyrpides N.C."/>
            <person name="Klenk H.P."/>
            <person name="Lapidus A."/>
        </authorList>
    </citation>
    <scope>NUCLEOTIDE SEQUENCE [LARGE SCALE GENOMIC DNA]</scope>
    <source>
        <strain evidence="4">DSM 17093 / CIP 108686 / LMG 22925 / RQ-24</strain>
    </source>
</reference>